<proteinExistence type="predicted"/>
<reference evidence="3" key="1">
    <citation type="journal article" date="2019" name="Int. J. Syst. Evol. Microbiol.">
        <title>The Global Catalogue of Microorganisms (GCM) 10K type strain sequencing project: providing services to taxonomists for standard genome sequencing and annotation.</title>
        <authorList>
            <consortium name="The Broad Institute Genomics Platform"/>
            <consortium name="The Broad Institute Genome Sequencing Center for Infectious Disease"/>
            <person name="Wu L."/>
            <person name="Ma J."/>
        </authorList>
    </citation>
    <scope>NUCLEOTIDE SEQUENCE [LARGE SCALE GENOMIC DNA]</scope>
    <source>
        <strain evidence="3">CCUG 61697</strain>
    </source>
</reference>
<organism evidence="2 3">
    <name type="scientific">Methyloligella solikamskensis</name>
    <dbReference type="NCBI Taxonomy" id="1177756"/>
    <lineage>
        <taxon>Bacteria</taxon>
        <taxon>Pseudomonadati</taxon>
        <taxon>Pseudomonadota</taxon>
        <taxon>Alphaproteobacteria</taxon>
        <taxon>Hyphomicrobiales</taxon>
        <taxon>Hyphomicrobiaceae</taxon>
        <taxon>Methyloligella</taxon>
    </lineage>
</organism>
<dbReference type="Proteomes" id="UP001597102">
    <property type="component" value="Unassembled WGS sequence"/>
</dbReference>
<sequence>MINRNPRHPKDGRTIAGRKARQGEIVLKTTPMRLVFIAGFIGIAVLAVFFQWYL</sequence>
<feature type="transmembrane region" description="Helical" evidence="1">
    <location>
        <begin position="34"/>
        <end position="53"/>
    </location>
</feature>
<dbReference type="EMBL" id="JBHTJO010000001">
    <property type="protein sequence ID" value="MFD0987305.1"/>
    <property type="molecule type" value="Genomic_DNA"/>
</dbReference>
<accession>A0ABW3JBN7</accession>
<keyword evidence="3" id="KW-1185">Reference proteome</keyword>
<keyword evidence="1" id="KW-0812">Transmembrane</keyword>
<keyword evidence="1" id="KW-1133">Transmembrane helix</keyword>
<dbReference type="RefSeq" id="WP_379089024.1">
    <property type="nucleotide sequence ID" value="NZ_JBHTJO010000001.1"/>
</dbReference>
<keyword evidence="1" id="KW-0472">Membrane</keyword>
<evidence type="ECO:0000313" key="2">
    <source>
        <dbReference type="EMBL" id="MFD0987305.1"/>
    </source>
</evidence>
<protein>
    <submittedName>
        <fullName evidence="2">Peptide ABC transporter permease</fullName>
    </submittedName>
</protein>
<comment type="caution">
    <text evidence="2">The sequence shown here is derived from an EMBL/GenBank/DDBJ whole genome shotgun (WGS) entry which is preliminary data.</text>
</comment>
<evidence type="ECO:0000313" key="3">
    <source>
        <dbReference type="Proteomes" id="UP001597102"/>
    </source>
</evidence>
<name>A0ABW3JBN7_9HYPH</name>
<gene>
    <name evidence="2" type="ORF">ACFQ2F_09380</name>
</gene>
<evidence type="ECO:0000256" key="1">
    <source>
        <dbReference type="SAM" id="Phobius"/>
    </source>
</evidence>